<dbReference type="Pfam" id="PF00093">
    <property type="entry name" value="VWC"/>
    <property type="match status" value="2"/>
</dbReference>
<dbReference type="PANTHER" id="PTHR46698:SF4">
    <property type="entry name" value="CROSSVEINLESS 2"/>
    <property type="match status" value="1"/>
</dbReference>
<protein>
    <recommendedName>
        <fullName evidence="10">VWFC domain-containing protein</fullName>
    </recommendedName>
</protein>
<reference evidence="8 9" key="1">
    <citation type="journal article" date="2013" name="Genome Biol.">
        <title>Draft genome of the mountain pine beetle, Dendroctonus ponderosae Hopkins, a major forest pest.</title>
        <authorList>
            <person name="Keeling C.I."/>
            <person name="Yuen M.M."/>
            <person name="Liao N.Y."/>
            <person name="Docking T.R."/>
            <person name="Chan S.K."/>
            <person name="Taylor G.A."/>
            <person name="Palmquist D.L."/>
            <person name="Jackman S.D."/>
            <person name="Nguyen A."/>
            <person name="Li M."/>
            <person name="Henderson H."/>
            <person name="Janes J.K."/>
            <person name="Zhao Y."/>
            <person name="Pandoh P."/>
            <person name="Moore R."/>
            <person name="Sperling F.A."/>
            <person name="Huber D.P."/>
            <person name="Birol I."/>
            <person name="Jones S.J."/>
            <person name="Bohlmann J."/>
        </authorList>
    </citation>
    <scope>NUCLEOTIDE SEQUENCE</scope>
</reference>
<evidence type="ECO:0000256" key="2">
    <source>
        <dbReference type="ARBA" id="ARBA00022525"/>
    </source>
</evidence>
<dbReference type="SMART" id="SM00214">
    <property type="entry name" value="VWC"/>
    <property type="match status" value="4"/>
</dbReference>
<dbReference type="GO" id="GO:0005576">
    <property type="term" value="C:extracellular region"/>
    <property type="evidence" value="ECO:0007669"/>
    <property type="project" value="UniProtKB-SubCell"/>
</dbReference>
<dbReference type="EMBL" id="KB631788">
    <property type="protein sequence ID" value="ERL86087.1"/>
    <property type="molecule type" value="Genomic_DNA"/>
</dbReference>
<evidence type="ECO:0000313" key="9">
    <source>
        <dbReference type="Proteomes" id="UP000030742"/>
    </source>
</evidence>
<evidence type="ECO:0000256" key="1">
    <source>
        <dbReference type="ARBA" id="ARBA00004613"/>
    </source>
</evidence>
<dbReference type="GO" id="GO:0036122">
    <property type="term" value="F:BMP binding"/>
    <property type="evidence" value="ECO:0007669"/>
    <property type="project" value="TreeGrafter"/>
</dbReference>
<proteinExistence type="predicted"/>
<dbReference type="AlphaFoldDB" id="U4TZ21"/>
<dbReference type="SUPFAM" id="SSF57603">
    <property type="entry name" value="FnI-like domain"/>
    <property type="match status" value="4"/>
</dbReference>
<dbReference type="PROSITE" id="PS51233">
    <property type="entry name" value="VWFD"/>
    <property type="match status" value="1"/>
</dbReference>
<evidence type="ECO:0008006" key="10">
    <source>
        <dbReference type="Google" id="ProtNLM"/>
    </source>
</evidence>
<dbReference type="OrthoDB" id="6019304at2759"/>
<feature type="region of interest" description="Disordered" evidence="5">
    <location>
        <begin position="597"/>
        <end position="616"/>
    </location>
</feature>
<dbReference type="STRING" id="77166.U4TZ21"/>
<evidence type="ECO:0000259" key="7">
    <source>
        <dbReference type="PROSITE" id="PS51233"/>
    </source>
</evidence>
<feature type="compositionally biased region" description="Polar residues" evidence="5">
    <location>
        <begin position="657"/>
        <end position="666"/>
    </location>
</feature>
<evidence type="ECO:0000259" key="6">
    <source>
        <dbReference type="PROSITE" id="PS50184"/>
    </source>
</evidence>
<feature type="domain" description="VWFC" evidence="6">
    <location>
        <begin position="279"/>
        <end position="328"/>
    </location>
</feature>
<dbReference type="GO" id="GO:0030513">
    <property type="term" value="P:positive regulation of BMP signaling pathway"/>
    <property type="evidence" value="ECO:0007669"/>
    <property type="project" value="TreeGrafter"/>
</dbReference>
<accession>U4TZ21</accession>
<dbReference type="InterPro" id="IPR014853">
    <property type="entry name" value="VWF/SSPO/ZAN-like_Cys-rich_dom"/>
</dbReference>
<feature type="compositionally biased region" description="Low complexity" evidence="5">
    <location>
        <begin position="602"/>
        <end position="612"/>
    </location>
</feature>
<feature type="domain" description="VWFC" evidence="6">
    <location>
        <begin position="182"/>
        <end position="241"/>
    </location>
</feature>
<dbReference type="PROSITE" id="PS50184">
    <property type="entry name" value="VWFC_2"/>
    <property type="match status" value="3"/>
</dbReference>
<feature type="domain" description="VWFC" evidence="6">
    <location>
        <begin position="111"/>
        <end position="172"/>
    </location>
</feature>
<evidence type="ECO:0000313" key="8">
    <source>
        <dbReference type="EMBL" id="ERL86087.1"/>
    </source>
</evidence>
<organism evidence="8 9">
    <name type="scientific">Dendroctonus ponderosae</name>
    <name type="common">Mountain pine beetle</name>
    <dbReference type="NCBI Taxonomy" id="77166"/>
    <lineage>
        <taxon>Eukaryota</taxon>
        <taxon>Metazoa</taxon>
        <taxon>Ecdysozoa</taxon>
        <taxon>Arthropoda</taxon>
        <taxon>Hexapoda</taxon>
        <taxon>Insecta</taxon>
        <taxon>Pterygota</taxon>
        <taxon>Neoptera</taxon>
        <taxon>Endopterygota</taxon>
        <taxon>Coleoptera</taxon>
        <taxon>Polyphaga</taxon>
        <taxon>Cucujiformia</taxon>
        <taxon>Curculionidae</taxon>
        <taxon>Scolytinae</taxon>
        <taxon>Dendroctonus</taxon>
    </lineage>
</organism>
<dbReference type="Gene3D" id="6.20.200.20">
    <property type="match status" value="4"/>
</dbReference>
<dbReference type="Proteomes" id="UP000030742">
    <property type="component" value="Unassembled WGS sequence"/>
</dbReference>
<feature type="region of interest" description="Disordered" evidence="5">
    <location>
        <begin position="624"/>
        <end position="666"/>
    </location>
</feature>
<dbReference type="SMART" id="SM00216">
    <property type="entry name" value="VWD"/>
    <property type="match status" value="1"/>
</dbReference>
<dbReference type="InterPro" id="IPR052424">
    <property type="entry name" value="Kielin_Chordin-BMP_Reg"/>
</dbReference>
<dbReference type="InterPro" id="IPR001846">
    <property type="entry name" value="VWF_type-D"/>
</dbReference>
<gene>
    <name evidence="8" type="ORF">D910_03501</name>
</gene>
<evidence type="ECO:0000256" key="3">
    <source>
        <dbReference type="ARBA" id="ARBA00022729"/>
    </source>
</evidence>
<feature type="domain" description="VWFD" evidence="7">
    <location>
        <begin position="332"/>
        <end position="511"/>
    </location>
</feature>
<keyword evidence="2" id="KW-0964">Secreted</keyword>
<dbReference type="Pfam" id="PF08742">
    <property type="entry name" value="C8"/>
    <property type="match status" value="1"/>
</dbReference>
<dbReference type="InterPro" id="IPR001007">
    <property type="entry name" value="VWF_dom"/>
</dbReference>
<evidence type="ECO:0000256" key="5">
    <source>
        <dbReference type="SAM" id="MobiDB-lite"/>
    </source>
</evidence>
<name>U4TZ21_DENPD</name>
<evidence type="ECO:0000256" key="4">
    <source>
        <dbReference type="ARBA" id="ARBA00022737"/>
    </source>
</evidence>
<keyword evidence="3" id="KW-0732">Signal</keyword>
<sequence>MRAFQNGLVECKNTCPKTDGCHLVVTDGCCKVCKGCNYKGVAYASHTDWSEPANPCKVMRCEAGVVTISDMHCYTPCPNPLPPEPGKCCPTCSGTWPLQALLPAHAQFPPAVCKFNGQVVAEDRDVVSEDDPCLKCRCSRGRLTCAKRSCPVLQCSRAMQERAPGECCPRCNGTRAILLVPNTCPIQRSFFREGQALKLDKCIECACVNSTSVCTRSACPILECAPELQRTFPAHCCPTCIQQPTDELISQCHYAGHAYEAGTSRATPPSRFNARFVRQDGNVWKLDACSSCECHDGKVSCARIRCNTTCAAGMKQINVEGECCPQCVELEGACMAFGDPHYKTFDGKIYTFKAMGRYQLVEQCGAGNNASAFSIKVANYATPHYMDSPITKRVAISYGGARLNLQQRLRVKYNGRRVGLNFERAGQFALRKLPEGVEVRLHNGVVVVWNGRSFLEVTAPAAFKGRLCGLCGNFNGDLQDELRLRSGKTVGDKDVGAFGASWCVGKRAECAQKPKTTRRTHGDVGACKHLNGRDFGACESQLSNTKYYKACKMDMFNCAHGKCYCESLTAYSRECERLGVQLPPNWLKNSRCDARSLRQSHARATSRPSTSTTKERLSKLLHQAARGQQPGAGHARQPIPIQGRSPSITIPRHPGSAPSSTVNRSANGHAHYQREFALIC</sequence>
<dbReference type="PANTHER" id="PTHR46698">
    <property type="entry name" value="CROSSVEINLESS 2"/>
    <property type="match status" value="1"/>
</dbReference>
<dbReference type="PROSITE" id="PS01208">
    <property type="entry name" value="VWFC_1"/>
    <property type="match status" value="2"/>
</dbReference>
<dbReference type="Pfam" id="PF00094">
    <property type="entry name" value="VWD"/>
    <property type="match status" value="1"/>
</dbReference>
<dbReference type="SMART" id="SM00832">
    <property type="entry name" value="C8"/>
    <property type="match status" value="1"/>
</dbReference>
<comment type="subcellular location">
    <subcellularLocation>
        <location evidence="1">Secreted</location>
    </subcellularLocation>
</comment>
<keyword evidence="4" id="KW-0677">Repeat</keyword>